<comment type="caution">
    <text evidence="1">The sequence shown here is derived from an EMBL/GenBank/DDBJ whole genome shotgun (WGS) entry which is preliminary data.</text>
</comment>
<sequence length="87" mass="9477">MSGSDKTAARRILPESRLDDLGEAIIALTREIWVLTDRQAVLEAVLAEQGIDMSKLDSYQPDPAMSAALDARRQQLIDNVLVALKAG</sequence>
<gene>
    <name evidence="1" type="ORF">FHR21_004043</name>
</gene>
<evidence type="ECO:0000313" key="2">
    <source>
        <dbReference type="Proteomes" id="UP000537161"/>
    </source>
</evidence>
<dbReference type="AlphaFoldDB" id="A0A7W9B9Z9"/>
<keyword evidence="2" id="KW-1185">Reference proteome</keyword>
<name>A0A7W9B9Z9_9SPHN</name>
<dbReference type="EMBL" id="JACIJH010000023">
    <property type="protein sequence ID" value="MBB5708649.1"/>
    <property type="molecule type" value="Genomic_DNA"/>
</dbReference>
<proteinExistence type="predicted"/>
<dbReference type="Proteomes" id="UP000537161">
    <property type="component" value="Unassembled WGS sequence"/>
</dbReference>
<protein>
    <submittedName>
        <fullName evidence="1">Uncharacterized protein</fullName>
    </submittedName>
</protein>
<organism evidence="1 2">
    <name type="scientific">Sphingopyxis panaciterrulae</name>
    <dbReference type="NCBI Taxonomy" id="462372"/>
    <lineage>
        <taxon>Bacteria</taxon>
        <taxon>Pseudomonadati</taxon>
        <taxon>Pseudomonadota</taxon>
        <taxon>Alphaproteobacteria</taxon>
        <taxon>Sphingomonadales</taxon>
        <taxon>Sphingomonadaceae</taxon>
        <taxon>Sphingopyxis</taxon>
    </lineage>
</organism>
<accession>A0A7W9B9Z9</accession>
<dbReference type="RefSeq" id="WP_184101574.1">
    <property type="nucleotide sequence ID" value="NZ_JACIJH010000023.1"/>
</dbReference>
<reference evidence="1 2" key="1">
    <citation type="submission" date="2020-08" db="EMBL/GenBank/DDBJ databases">
        <title>Genomic Encyclopedia of Type Strains, Phase IV (KMG-IV): sequencing the most valuable type-strain genomes for metagenomic binning, comparative biology and taxonomic classification.</title>
        <authorList>
            <person name="Goeker M."/>
        </authorList>
    </citation>
    <scope>NUCLEOTIDE SEQUENCE [LARGE SCALE GENOMIC DNA]</scope>
    <source>
        <strain evidence="1 2">DSM 27163</strain>
    </source>
</reference>
<evidence type="ECO:0000313" key="1">
    <source>
        <dbReference type="EMBL" id="MBB5708649.1"/>
    </source>
</evidence>